<feature type="chain" id="PRO_5046720072" description="DUF4382 domain-containing protein" evidence="1">
    <location>
        <begin position="18"/>
        <end position="274"/>
    </location>
</feature>
<proteinExistence type="predicted"/>
<evidence type="ECO:0000256" key="1">
    <source>
        <dbReference type="SAM" id="SignalP"/>
    </source>
</evidence>
<organism evidence="2 3">
    <name type="scientific">Geomonas oryzisoli</name>
    <dbReference type="NCBI Taxonomy" id="2847992"/>
    <lineage>
        <taxon>Bacteria</taxon>
        <taxon>Pseudomonadati</taxon>
        <taxon>Thermodesulfobacteriota</taxon>
        <taxon>Desulfuromonadia</taxon>
        <taxon>Geobacterales</taxon>
        <taxon>Geobacteraceae</taxon>
        <taxon>Geomonas</taxon>
    </lineage>
</organism>
<evidence type="ECO:0008006" key="4">
    <source>
        <dbReference type="Google" id="ProtNLM"/>
    </source>
</evidence>
<dbReference type="Proteomes" id="UP000683557">
    <property type="component" value="Chromosome"/>
</dbReference>
<gene>
    <name evidence="2" type="ORF">KP004_05130</name>
</gene>
<sequence>MKKILLLIVTLFLAACGGGGSSTTDVNSSTPTGALSITFAGQQGAAKTSGGVTTILDHNRVRVIITNPNLRLNGAPFKAMQDVAAVPGATFSFALPLATGYLVEALTYNELSATSKVPVEYAVAKAVSVVSADPTGNNVTLVLQPVEAKLVVPATVLQGKAVTVLANLSTALGRTATPLQSAWYMPQPKSSPALIFTNQTSAYSYKGLQTATAWTVTGPGERMYFKGVFTLKPYMLDPTKNETLKMWSFGAPDPAFGNVSSAILAPYNVSIPVP</sequence>
<reference evidence="2 3" key="1">
    <citation type="submission" date="2021-06" db="EMBL/GenBank/DDBJ databases">
        <title>Gemonas diversity in paddy soil.</title>
        <authorList>
            <person name="Liu G."/>
        </authorList>
    </citation>
    <scope>NUCLEOTIDE SEQUENCE [LARGE SCALE GENOMIC DNA]</scope>
    <source>
        <strain evidence="2 3">RG10</strain>
    </source>
</reference>
<feature type="signal peptide" evidence="1">
    <location>
        <begin position="1"/>
        <end position="17"/>
    </location>
</feature>
<dbReference type="EMBL" id="CP076723">
    <property type="protein sequence ID" value="QWV94572.1"/>
    <property type="molecule type" value="Genomic_DNA"/>
</dbReference>
<protein>
    <recommendedName>
        <fullName evidence="4">DUF4382 domain-containing protein</fullName>
    </recommendedName>
</protein>
<keyword evidence="3" id="KW-1185">Reference proteome</keyword>
<name>A0ABX8JCY1_9BACT</name>
<dbReference type="PROSITE" id="PS51257">
    <property type="entry name" value="PROKAR_LIPOPROTEIN"/>
    <property type="match status" value="1"/>
</dbReference>
<keyword evidence="1" id="KW-0732">Signal</keyword>
<accession>A0ABX8JCY1</accession>
<evidence type="ECO:0000313" key="3">
    <source>
        <dbReference type="Proteomes" id="UP000683557"/>
    </source>
</evidence>
<evidence type="ECO:0000313" key="2">
    <source>
        <dbReference type="EMBL" id="QWV94572.1"/>
    </source>
</evidence>
<dbReference type="RefSeq" id="WP_216801308.1">
    <property type="nucleotide sequence ID" value="NZ_CP076723.1"/>
</dbReference>